<evidence type="ECO:0000313" key="1">
    <source>
        <dbReference type="EMBL" id="PRP83002.1"/>
    </source>
</evidence>
<gene>
    <name evidence="1" type="ORF">PROFUN_09953</name>
</gene>
<sequence length="133" mass="14299">MVAAASTTQKRTKTAETTAAAEVLRGRIKDASIHGAARKDGVPFRDACVGVQFAQDEVAKGRGEKCQKESRSAELGPFFRMELNQPKRGFSVSSSFLIASVTDPPTTSEEQMINPSQDIGSNHMKLIIIFVGG</sequence>
<proteinExistence type="predicted"/>
<dbReference type="InParanoid" id="A0A2P6NGE7"/>
<evidence type="ECO:0000313" key="2">
    <source>
        <dbReference type="Proteomes" id="UP000241769"/>
    </source>
</evidence>
<dbReference type="Proteomes" id="UP000241769">
    <property type="component" value="Unassembled WGS sequence"/>
</dbReference>
<reference evidence="1 2" key="1">
    <citation type="journal article" date="2018" name="Genome Biol. Evol.">
        <title>Multiple Roots of Fruiting Body Formation in Amoebozoa.</title>
        <authorList>
            <person name="Hillmann F."/>
            <person name="Forbes G."/>
            <person name="Novohradska S."/>
            <person name="Ferling I."/>
            <person name="Riege K."/>
            <person name="Groth M."/>
            <person name="Westermann M."/>
            <person name="Marz M."/>
            <person name="Spaller T."/>
            <person name="Winckler T."/>
            <person name="Schaap P."/>
            <person name="Glockner G."/>
        </authorList>
    </citation>
    <scope>NUCLEOTIDE SEQUENCE [LARGE SCALE GENOMIC DNA]</scope>
    <source>
        <strain evidence="1 2">Jena</strain>
    </source>
</reference>
<accession>A0A2P6NGE7</accession>
<comment type="caution">
    <text evidence="1">The sequence shown here is derived from an EMBL/GenBank/DDBJ whole genome shotgun (WGS) entry which is preliminary data.</text>
</comment>
<name>A0A2P6NGE7_9EUKA</name>
<organism evidence="1 2">
    <name type="scientific">Planoprotostelium fungivorum</name>
    <dbReference type="NCBI Taxonomy" id="1890364"/>
    <lineage>
        <taxon>Eukaryota</taxon>
        <taxon>Amoebozoa</taxon>
        <taxon>Evosea</taxon>
        <taxon>Variosea</taxon>
        <taxon>Cavosteliida</taxon>
        <taxon>Cavosteliaceae</taxon>
        <taxon>Planoprotostelium</taxon>
    </lineage>
</organism>
<dbReference type="EMBL" id="MDYQ01000092">
    <property type="protein sequence ID" value="PRP83002.1"/>
    <property type="molecule type" value="Genomic_DNA"/>
</dbReference>
<protein>
    <submittedName>
        <fullName evidence="1">Uncharacterized protein</fullName>
    </submittedName>
</protein>
<dbReference type="AlphaFoldDB" id="A0A2P6NGE7"/>
<keyword evidence="2" id="KW-1185">Reference proteome</keyword>